<dbReference type="Proteomes" id="UP000029046">
    <property type="component" value="Unassembled WGS sequence"/>
</dbReference>
<evidence type="ECO:0000256" key="2">
    <source>
        <dbReference type="SAM" id="MobiDB-lite"/>
    </source>
</evidence>
<protein>
    <submittedName>
        <fullName evidence="3">NagC family transcriptional regulator</fullName>
    </submittedName>
</protein>
<dbReference type="InterPro" id="IPR036390">
    <property type="entry name" value="WH_DNA-bd_sf"/>
</dbReference>
<dbReference type="InterPro" id="IPR000600">
    <property type="entry name" value="ROK"/>
</dbReference>
<reference evidence="3 4" key="1">
    <citation type="submission" date="2014-03" db="EMBL/GenBank/DDBJ databases">
        <title>Genomics of Bifidobacteria.</title>
        <authorList>
            <person name="Ventura M."/>
            <person name="Milani C."/>
            <person name="Lugli G.A."/>
        </authorList>
    </citation>
    <scope>NUCLEOTIDE SEQUENCE [LARGE SCALE GENOMIC DNA]</scope>
    <source>
        <strain evidence="3 4">LMG 11586</strain>
    </source>
</reference>
<gene>
    <name evidence="3" type="ORF">BIGA_1737</name>
</gene>
<accession>A0A087AN84</accession>
<comment type="similarity">
    <text evidence="1">Belongs to the ROK (NagC/XylR) family.</text>
</comment>
<dbReference type="eggNOG" id="COG1940">
    <property type="taxonomic scope" value="Bacteria"/>
</dbReference>
<organism evidence="3 4">
    <name type="scientific">Bifidobacterium pullorum subsp. gallinarum</name>
    <dbReference type="NCBI Taxonomy" id="78344"/>
    <lineage>
        <taxon>Bacteria</taxon>
        <taxon>Bacillati</taxon>
        <taxon>Actinomycetota</taxon>
        <taxon>Actinomycetes</taxon>
        <taxon>Bifidobacteriales</taxon>
        <taxon>Bifidobacteriaceae</taxon>
        <taxon>Bifidobacterium</taxon>
    </lineage>
</organism>
<evidence type="ECO:0000313" key="4">
    <source>
        <dbReference type="Proteomes" id="UP000029046"/>
    </source>
</evidence>
<dbReference type="Gene3D" id="3.30.420.40">
    <property type="match status" value="2"/>
</dbReference>
<comment type="caution">
    <text evidence="3">The sequence shown here is derived from an EMBL/GenBank/DDBJ whole genome shotgun (WGS) entry which is preliminary data.</text>
</comment>
<proteinExistence type="inferred from homology"/>
<sequence length="404" mass="43805">MDTNLSRTDRTDLHVMEFPHWFHRSDHTHRVAAAILKHGPIARTTLAQDLGLSQGALSRITSDLIYDGVVEESSTEPDGAAEPRERRGRPQTALRIRQNARTFVGVKINAHLATAVAIDARSIIVSRPHSHAIAEQTPDVLAHTVAELVTACTADLADAHLPTPTAIGIAVGGHIVDDTIVTFAPFLHWEGRIPFAALVEQATGLPTRLYNDIDSLLVDACWFGGGVGYDNFAILTIGTGIGYSLAFHGTPINYPDKTYGLAGHILIDPDGPRCVSGHRGCAQCLTSDSIAEEYSQMIGKAVTFDDFGRDARAGRALATRLVNRTCFRLGTLIAAIANLAMPDKVMIAGESAFIARLGTDAIRDGINNYRHNQSAPVIFEIIDHDWALWAKAAASRVLIRYIKR</sequence>
<evidence type="ECO:0000256" key="1">
    <source>
        <dbReference type="ARBA" id="ARBA00006479"/>
    </source>
</evidence>
<dbReference type="Pfam" id="PF00480">
    <property type="entry name" value="ROK"/>
    <property type="match status" value="1"/>
</dbReference>
<dbReference type="InterPro" id="IPR043129">
    <property type="entry name" value="ATPase_NBD"/>
</dbReference>
<dbReference type="PANTHER" id="PTHR18964:SF149">
    <property type="entry name" value="BIFUNCTIONAL UDP-N-ACETYLGLUCOSAMINE 2-EPIMERASE_N-ACETYLMANNOSAMINE KINASE"/>
    <property type="match status" value="1"/>
</dbReference>
<feature type="region of interest" description="Disordered" evidence="2">
    <location>
        <begin position="71"/>
        <end position="90"/>
    </location>
</feature>
<dbReference type="SUPFAM" id="SSF53067">
    <property type="entry name" value="Actin-like ATPase domain"/>
    <property type="match status" value="1"/>
</dbReference>
<dbReference type="InterPro" id="IPR036388">
    <property type="entry name" value="WH-like_DNA-bd_sf"/>
</dbReference>
<evidence type="ECO:0000313" key="3">
    <source>
        <dbReference type="EMBL" id="KFI60234.1"/>
    </source>
</evidence>
<dbReference type="Gene3D" id="1.10.10.10">
    <property type="entry name" value="Winged helix-like DNA-binding domain superfamily/Winged helix DNA-binding domain"/>
    <property type="match status" value="1"/>
</dbReference>
<keyword evidence="4" id="KW-1185">Reference proteome</keyword>
<dbReference type="RefSeq" id="WP_051917186.1">
    <property type="nucleotide sequence ID" value="NZ_JGYX01000006.1"/>
</dbReference>
<dbReference type="OrthoDB" id="3464494at2"/>
<dbReference type="EMBL" id="JGYX01000006">
    <property type="protein sequence ID" value="KFI60234.1"/>
    <property type="molecule type" value="Genomic_DNA"/>
</dbReference>
<dbReference type="SUPFAM" id="SSF46785">
    <property type="entry name" value="Winged helix' DNA-binding domain"/>
    <property type="match status" value="1"/>
</dbReference>
<name>A0A087AN84_9BIFI</name>
<dbReference type="PANTHER" id="PTHR18964">
    <property type="entry name" value="ROK (REPRESSOR, ORF, KINASE) FAMILY"/>
    <property type="match status" value="1"/>
</dbReference>
<dbReference type="eggNOG" id="COG1846">
    <property type="taxonomic scope" value="Bacteria"/>
</dbReference>
<dbReference type="AlphaFoldDB" id="A0A087AN84"/>